<name>A0A345ZBG0_9BACT</name>
<dbReference type="AlphaFoldDB" id="A0A345ZBG0"/>
<dbReference type="InterPro" id="IPR036249">
    <property type="entry name" value="Thioredoxin-like_sf"/>
</dbReference>
<dbReference type="CDD" id="cd02947">
    <property type="entry name" value="TRX_family"/>
    <property type="match status" value="1"/>
</dbReference>
<feature type="signal peptide" evidence="1">
    <location>
        <begin position="1"/>
        <end position="21"/>
    </location>
</feature>
<accession>A0A345ZBG0</accession>
<evidence type="ECO:0000259" key="2">
    <source>
        <dbReference type="Pfam" id="PF00085"/>
    </source>
</evidence>
<sequence length="218" mass="24289">MSLYKKNLLACVMLISSTLFSCRHELDHGITEIKTQTELQNILTKSQGPVVISLSMQNCGWCHKMAPIIEKAAHNKKFENIAFYKADAHALTPDEGKESIPTEDIVVHALAGQLGNNDEVKVQLLKNTKKSDKNEQGDTIITHVPGYPFIIFINNGKCVGKQVGGIVRTQEQINKKISEEQVFADKLSAIFPNSIDNDTKQNKFNLIQRNTQRTQVGA</sequence>
<dbReference type="PROSITE" id="PS51257">
    <property type="entry name" value="PROKAR_LIPOPROTEIN"/>
    <property type="match status" value="1"/>
</dbReference>
<evidence type="ECO:0000313" key="4">
    <source>
        <dbReference type="Proteomes" id="UP000254834"/>
    </source>
</evidence>
<feature type="chain" id="PRO_5016633043" description="Thioredoxin domain-containing protein" evidence="1">
    <location>
        <begin position="22"/>
        <end position="218"/>
    </location>
</feature>
<dbReference type="OrthoDB" id="9813770at2"/>
<feature type="domain" description="Thioredoxin" evidence="2">
    <location>
        <begin position="33"/>
        <end position="92"/>
    </location>
</feature>
<dbReference type="InterPro" id="IPR013766">
    <property type="entry name" value="Thioredoxin_domain"/>
</dbReference>
<dbReference type="InterPro" id="IPR017937">
    <property type="entry name" value="Thioredoxin_CS"/>
</dbReference>
<keyword evidence="1" id="KW-0732">Signal</keyword>
<dbReference type="KEGG" id="cdes:C0J27_02620"/>
<dbReference type="Proteomes" id="UP000254834">
    <property type="component" value="Chromosome"/>
</dbReference>
<dbReference type="SUPFAM" id="SSF52833">
    <property type="entry name" value="Thioredoxin-like"/>
    <property type="match status" value="1"/>
</dbReference>
<dbReference type="EMBL" id="CP025544">
    <property type="protein sequence ID" value="AXK60627.1"/>
    <property type="molecule type" value="Genomic_DNA"/>
</dbReference>
<protein>
    <recommendedName>
        <fullName evidence="2">Thioredoxin domain-containing protein</fullName>
    </recommendedName>
</protein>
<organism evidence="3 4">
    <name type="scientific">Candidatus Chromulinivorax destructor</name>
    <dbReference type="NCBI Taxonomy" id="2066483"/>
    <lineage>
        <taxon>Bacteria</taxon>
        <taxon>Candidatus Babelota</taxon>
        <taxon>Candidatus Babeliae</taxon>
        <taxon>Candidatus Babeliales</taxon>
        <taxon>Candidatus Chromulinivoraceae</taxon>
        <taxon>Candidatus Chromulinivorax</taxon>
    </lineage>
</organism>
<dbReference type="PROSITE" id="PS00194">
    <property type="entry name" value="THIOREDOXIN_1"/>
    <property type="match status" value="1"/>
</dbReference>
<dbReference type="Pfam" id="PF00085">
    <property type="entry name" value="Thioredoxin"/>
    <property type="match status" value="1"/>
</dbReference>
<dbReference type="Gene3D" id="3.40.30.10">
    <property type="entry name" value="Glutaredoxin"/>
    <property type="match status" value="1"/>
</dbReference>
<gene>
    <name evidence="3" type="ORF">C0J27_02620</name>
</gene>
<evidence type="ECO:0000256" key="1">
    <source>
        <dbReference type="SAM" id="SignalP"/>
    </source>
</evidence>
<reference evidence="3 4" key="1">
    <citation type="submission" date="2017-12" db="EMBL/GenBank/DDBJ databases">
        <title>Chromulinavorax destructans is a abundant pathogen of dominant heterotrophic picoflagllates.</title>
        <authorList>
            <person name="Deeg C.M."/>
            <person name="Zimmer M."/>
            <person name="Suttle C.A."/>
        </authorList>
    </citation>
    <scope>NUCLEOTIDE SEQUENCE [LARGE SCALE GENOMIC DNA]</scope>
    <source>
        <strain evidence="3 4">SeV1</strain>
    </source>
</reference>
<proteinExistence type="predicted"/>
<keyword evidence="4" id="KW-1185">Reference proteome</keyword>
<evidence type="ECO:0000313" key="3">
    <source>
        <dbReference type="EMBL" id="AXK60627.1"/>
    </source>
</evidence>
<dbReference type="RefSeq" id="WP_115585642.1">
    <property type="nucleotide sequence ID" value="NZ_CP025544.1"/>
</dbReference>